<dbReference type="PIRSF" id="PIRSF000077">
    <property type="entry name" value="Thioredoxin"/>
    <property type="match status" value="1"/>
</dbReference>
<gene>
    <name evidence="9" type="primary">trxA</name>
    <name evidence="9" type="ORF">L3556_12050</name>
</gene>
<keyword evidence="4" id="KW-1015">Disulfide bond</keyword>
<keyword evidence="10" id="KW-1185">Reference proteome</keyword>
<keyword evidence="2" id="KW-0813">Transport</keyword>
<dbReference type="Gene3D" id="3.40.30.10">
    <property type="entry name" value="Glutaredoxin"/>
    <property type="match status" value="1"/>
</dbReference>
<dbReference type="CDD" id="cd02947">
    <property type="entry name" value="TRX_family"/>
    <property type="match status" value="1"/>
</dbReference>
<keyword evidence="5" id="KW-0676">Redox-active center</keyword>
<evidence type="ECO:0000256" key="6">
    <source>
        <dbReference type="NCBIfam" id="TIGR01068"/>
    </source>
</evidence>
<dbReference type="NCBIfam" id="TIGR01068">
    <property type="entry name" value="thioredoxin"/>
    <property type="match status" value="1"/>
</dbReference>
<evidence type="ECO:0000256" key="1">
    <source>
        <dbReference type="ARBA" id="ARBA00008987"/>
    </source>
</evidence>
<reference evidence="9" key="2">
    <citation type="submission" date="2022-01" db="EMBL/GenBank/DDBJ databases">
        <authorList>
            <person name="Zivanovic Y."/>
            <person name="Moreira D."/>
            <person name="Lopez-Garcia P."/>
        </authorList>
    </citation>
    <scope>NUCLEOTIDE SEQUENCE</scope>
    <source>
        <strain evidence="9">G9</strain>
    </source>
</reference>
<proteinExistence type="inferred from homology"/>
<keyword evidence="3" id="KW-0249">Electron transport</keyword>
<evidence type="ECO:0000256" key="3">
    <source>
        <dbReference type="ARBA" id="ARBA00022982"/>
    </source>
</evidence>
<dbReference type="InterPro" id="IPR013766">
    <property type="entry name" value="Thioredoxin_domain"/>
</dbReference>
<dbReference type="InterPro" id="IPR005746">
    <property type="entry name" value="Thioredoxin"/>
</dbReference>
<dbReference type="PROSITE" id="PS00194">
    <property type="entry name" value="THIOREDOXIN_1"/>
    <property type="match status" value="1"/>
</dbReference>
<dbReference type="SUPFAM" id="SSF52833">
    <property type="entry name" value="Thioredoxin-like"/>
    <property type="match status" value="1"/>
</dbReference>
<reference evidence="9" key="1">
    <citation type="journal article" date="2022" name="Genome Biol. Evol.">
        <title>A New Gene Family Diagnostic for Intracellular Biomineralization of Amorphous Ca Carbonates by Cyanobacteria.</title>
        <authorList>
            <person name="Benzerara K."/>
            <person name="Duprat E."/>
            <person name="Bitard-Feildel T."/>
            <person name="Caumes G."/>
            <person name="Cassier-Chauvat C."/>
            <person name="Chauvat F."/>
            <person name="Dezi M."/>
            <person name="Diop S.I."/>
            <person name="Gaschignard G."/>
            <person name="Gorgen S."/>
            <person name="Gugger M."/>
            <person name="Lopez-Garcia P."/>
            <person name="Millet M."/>
            <person name="Skouri-Panet F."/>
            <person name="Moreira D."/>
            <person name="Callebaut I."/>
        </authorList>
    </citation>
    <scope>NUCLEOTIDE SEQUENCE</scope>
    <source>
        <strain evidence="9">G9</strain>
    </source>
</reference>
<dbReference type="InterPro" id="IPR036249">
    <property type="entry name" value="Thioredoxin-like_sf"/>
</dbReference>
<sequence length="105" mass="12086">MAVKREFSSFEDLISQAKTPVLVDFYAEWCGPCRMMGKILDQVKSILKSRLEVVKIDSERYPAIASQYHVQALPTLLLFHHGTVVEHWEGVQPPEVIIERVRHLV</sequence>
<dbReference type="RefSeq" id="WP_277867521.1">
    <property type="nucleotide sequence ID" value="NZ_JAKKUT010000002.1"/>
</dbReference>
<evidence type="ECO:0000259" key="8">
    <source>
        <dbReference type="PROSITE" id="PS51352"/>
    </source>
</evidence>
<evidence type="ECO:0000313" key="9">
    <source>
        <dbReference type="EMBL" id="MDG2991659.1"/>
    </source>
</evidence>
<dbReference type="EMBL" id="JAKKUT010000002">
    <property type="protein sequence ID" value="MDG2991659.1"/>
    <property type="molecule type" value="Genomic_DNA"/>
</dbReference>
<evidence type="ECO:0000313" key="10">
    <source>
        <dbReference type="Proteomes" id="UP001154265"/>
    </source>
</evidence>
<feature type="domain" description="Thioredoxin" evidence="8">
    <location>
        <begin position="1"/>
        <end position="105"/>
    </location>
</feature>
<protein>
    <recommendedName>
        <fullName evidence="6 7">Thioredoxin</fullName>
    </recommendedName>
</protein>
<evidence type="ECO:0000256" key="4">
    <source>
        <dbReference type="ARBA" id="ARBA00023157"/>
    </source>
</evidence>
<name>A0ABT6F1C5_9SYNE</name>
<evidence type="ECO:0000256" key="2">
    <source>
        <dbReference type="ARBA" id="ARBA00022448"/>
    </source>
</evidence>
<comment type="caution">
    <text evidence="9">The sequence shown here is derived from an EMBL/GenBank/DDBJ whole genome shotgun (WGS) entry which is preliminary data.</text>
</comment>
<comment type="similarity">
    <text evidence="1 7">Belongs to the thioredoxin family.</text>
</comment>
<dbReference type="PANTHER" id="PTHR45663:SF15">
    <property type="entry name" value="THIOREDOXIN Y1, CHLOROPLASTIC"/>
    <property type="match status" value="1"/>
</dbReference>
<dbReference type="Proteomes" id="UP001154265">
    <property type="component" value="Unassembled WGS sequence"/>
</dbReference>
<accession>A0ABT6F1C5</accession>
<dbReference type="Pfam" id="PF00085">
    <property type="entry name" value="Thioredoxin"/>
    <property type="match status" value="1"/>
</dbReference>
<dbReference type="PANTHER" id="PTHR45663">
    <property type="entry name" value="GEO12009P1"/>
    <property type="match status" value="1"/>
</dbReference>
<dbReference type="PRINTS" id="PR00421">
    <property type="entry name" value="THIOREDOXIN"/>
</dbReference>
<dbReference type="InterPro" id="IPR017937">
    <property type="entry name" value="Thioredoxin_CS"/>
</dbReference>
<dbReference type="PROSITE" id="PS51352">
    <property type="entry name" value="THIOREDOXIN_2"/>
    <property type="match status" value="1"/>
</dbReference>
<evidence type="ECO:0000256" key="5">
    <source>
        <dbReference type="ARBA" id="ARBA00023284"/>
    </source>
</evidence>
<evidence type="ECO:0000256" key="7">
    <source>
        <dbReference type="PIRNR" id="PIRNR000077"/>
    </source>
</evidence>
<organism evidence="9 10">
    <name type="scientific">Candidatus Synechococcus calcipolaris G9</name>
    <dbReference type="NCBI Taxonomy" id="1497997"/>
    <lineage>
        <taxon>Bacteria</taxon>
        <taxon>Bacillati</taxon>
        <taxon>Cyanobacteriota</taxon>
        <taxon>Cyanophyceae</taxon>
        <taxon>Synechococcales</taxon>
        <taxon>Synechococcaceae</taxon>
        <taxon>Synechococcus</taxon>
    </lineage>
</organism>